<dbReference type="InterPro" id="IPR001173">
    <property type="entry name" value="Glyco_trans_2-like"/>
</dbReference>
<dbReference type="Pfam" id="PF00535">
    <property type="entry name" value="Glycos_transf_2"/>
    <property type="match status" value="1"/>
</dbReference>
<dbReference type="EMBL" id="JAQOUE010000001">
    <property type="protein sequence ID" value="MDT7041568.1"/>
    <property type="molecule type" value="Genomic_DNA"/>
</dbReference>
<dbReference type="PANTHER" id="PTHR43685">
    <property type="entry name" value="GLYCOSYLTRANSFERASE"/>
    <property type="match status" value="1"/>
</dbReference>
<organism evidence="2 3">
    <name type="scientific">Candidatus Nitronereus thalassa</name>
    <dbReference type="NCBI Taxonomy" id="3020898"/>
    <lineage>
        <taxon>Bacteria</taxon>
        <taxon>Pseudomonadati</taxon>
        <taxon>Nitrospirota</taxon>
        <taxon>Nitrospiria</taxon>
        <taxon>Nitrospirales</taxon>
        <taxon>Nitrospiraceae</taxon>
        <taxon>Candidatus Nitronereus</taxon>
    </lineage>
</organism>
<evidence type="ECO:0000313" key="2">
    <source>
        <dbReference type="EMBL" id="MDT7041568.1"/>
    </source>
</evidence>
<dbReference type="CDD" id="cd00761">
    <property type="entry name" value="Glyco_tranf_GTA_type"/>
    <property type="match status" value="1"/>
</dbReference>
<proteinExistence type="predicted"/>
<dbReference type="Proteomes" id="UP001250932">
    <property type="component" value="Unassembled WGS sequence"/>
</dbReference>
<sequence length="296" mass="34798">MTQKFPRVSVGLPVYNGENFLVEAIDSILGQTYKDFELIISDNHSTDRTEEICRKYEARDDRVKYYRAEKNMGASWNFNRVVELASGEYFQWMAHDDVLAPTFIEKAVAVLDSDPTVVLAFSKTKFINEEGKYLKDYNYQLDVESYQWSRRFVDLIVADQIVVEIFGLMRADVLWSTLPFGSYVGSDRVMLGELSLRGRFHKMPEPLFYHREHSNRSTKANPSLQSRLKWFDTSKKNKICFPSWKLLVEHLKSIRKSPLTRSQKIKCIVPMLMWIREKKKRMIEDLIFALRPRVKN</sequence>
<keyword evidence="3" id="KW-1185">Reference proteome</keyword>
<dbReference type="InterPro" id="IPR050834">
    <property type="entry name" value="Glycosyltransf_2"/>
</dbReference>
<comment type="caution">
    <text evidence="2">The sequence shown here is derived from an EMBL/GenBank/DDBJ whole genome shotgun (WGS) entry which is preliminary data.</text>
</comment>
<feature type="domain" description="Glycosyltransferase 2-like" evidence="1">
    <location>
        <begin position="9"/>
        <end position="149"/>
    </location>
</feature>
<dbReference type="PANTHER" id="PTHR43685:SF2">
    <property type="entry name" value="GLYCOSYLTRANSFERASE 2-LIKE DOMAIN-CONTAINING PROTEIN"/>
    <property type="match status" value="1"/>
</dbReference>
<dbReference type="Gene3D" id="3.90.550.10">
    <property type="entry name" value="Spore Coat Polysaccharide Biosynthesis Protein SpsA, Chain A"/>
    <property type="match status" value="1"/>
</dbReference>
<dbReference type="InterPro" id="IPR029044">
    <property type="entry name" value="Nucleotide-diphossugar_trans"/>
</dbReference>
<dbReference type="SUPFAM" id="SSF53448">
    <property type="entry name" value="Nucleotide-diphospho-sugar transferases"/>
    <property type="match status" value="1"/>
</dbReference>
<dbReference type="RefSeq" id="WP_313831917.1">
    <property type="nucleotide sequence ID" value="NZ_JAQOUE010000001.1"/>
</dbReference>
<name>A0ABU3K5C7_9BACT</name>
<accession>A0ABU3K5C7</accession>
<protein>
    <submittedName>
        <fullName evidence="2">Glycosyltransferase family 2 protein</fullName>
    </submittedName>
</protein>
<gene>
    <name evidence="2" type="ORF">PPG34_04350</name>
</gene>
<reference evidence="2 3" key="1">
    <citation type="journal article" date="2023" name="ISME J.">
        <title>Cultivation and genomic characterization of novel and ubiquitous marine nitrite-oxidizing bacteria from the Nitrospirales.</title>
        <authorList>
            <person name="Mueller A.J."/>
            <person name="Daebeler A."/>
            <person name="Herbold C.W."/>
            <person name="Kirkegaard R.H."/>
            <person name="Daims H."/>
        </authorList>
    </citation>
    <scope>NUCLEOTIDE SEQUENCE [LARGE SCALE GENOMIC DNA]</scope>
    <source>
        <strain evidence="2 3">EB</strain>
    </source>
</reference>
<evidence type="ECO:0000259" key="1">
    <source>
        <dbReference type="Pfam" id="PF00535"/>
    </source>
</evidence>
<evidence type="ECO:0000313" key="3">
    <source>
        <dbReference type="Proteomes" id="UP001250932"/>
    </source>
</evidence>